<evidence type="ECO:0000259" key="1">
    <source>
        <dbReference type="Pfam" id="PF01764"/>
    </source>
</evidence>
<keyword evidence="3" id="KW-1185">Reference proteome</keyword>
<dbReference type="Pfam" id="PF01764">
    <property type="entry name" value="Lipase_3"/>
    <property type="match status" value="1"/>
</dbReference>
<dbReference type="InterPro" id="IPR002921">
    <property type="entry name" value="Fungal_lipase-type"/>
</dbReference>
<protein>
    <recommendedName>
        <fullName evidence="1">Fungal lipase-type domain-containing protein</fullName>
    </recommendedName>
</protein>
<dbReference type="PANTHER" id="PTHR45856:SF24">
    <property type="entry name" value="FUNGAL LIPASE-LIKE DOMAIN-CONTAINING PROTEIN"/>
    <property type="match status" value="1"/>
</dbReference>
<name>A0A9W6LRI2_9HYPH</name>
<dbReference type="SUPFAM" id="SSF53474">
    <property type="entry name" value="alpha/beta-Hydrolases"/>
    <property type="match status" value="1"/>
</dbReference>
<dbReference type="GO" id="GO:0006629">
    <property type="term" value="P:lipid metabolic process"/>
    <property type="evidence" value="ECO:0007669"/>
    <property type="project" value="InterPro"/>
</dbReference>
<proteinExistence type="predicted"/>
<reference evidence="2" key="1">
    <citation type="journal article" date="2023" name="Int. J. Syst. Evol. Microbiol.">
        <title>Methylocystis iwaonis sp. nov., a type II methane-oxidizing bacterium from surface soil of a rice paddy field in Japan, and emended description of the genus Methylocystis (ex Whittenbury et al. 1970) Bowman et al. 1993.</title>
        <authorList>
            <person name="Kaise H."/>
            <person name="Sawadogo J.B."/>
            <person name="Alam M.S."/>
            <person name="Ueno C."/>
            <person name="Dianou D."/>
            <person name="Shinjo R."/>
            <person name="Asakawa S."/>
        </authorList>
    </citation>
    <scope>NUCLEOTIDE SEQUENCE</scope>
    <source>
        <strain evidence="2">LMG27198</strain>
    </source>
</reference>
<comment type="caution">
    <text evidence="2">The sequence shown here is derived from an EMBL/GenBank/DDBJ whole genome shotgun (WGS) entry which is preliminary data.</text>
</comment>
<dbReference type="InterPro" id="IPR051218">
    <property type="entry name" value="Sec_MonoDiacylglyc_Lipase"/>
</dbReference>
<organism evidence="2 3">
    <name type="scientific">Methylocystis echinoides</name>
    <dbReference type="NCBI Taxonomy" id="29468"/>
    <lineage>
        <taxon>Bacteria</taxon>
        <taxon>Pseudomonadati</taxon>
        <taxon>Pseudomonadota</taxon>
        <taxon>Alphaproteobacteria</taxon>
        <taxon>Hyphomicrobiales</taxon>
        <taxon>Methylocystaceae</taxon>
        <taxon>Methylocystis</taxon>
    </lineage>
</organism>
<dbReference type="EMBL" id="BSEC01000001">
    <property type="protein sequence ID" value="GLI92319.1"/>
    <property type="molecule type" value="Genomic_DNA"/>
</dbReference>
<dbReference type="PANTHER" id="PTHR45856">
    <property type="entry name" value="ALPHA/BETA-HYDROLASES SUPERFAMILY PROTEIN"/>
    <property type="match status" value="1"/>
</dbReference>
<accession>A0A9W6LRI2</accession>
<dbReference type="InterPro" id="IPR029058">
    <property type="entry name" value="AB_hydrolase_fold"/>
</dbReference>
<dbReference type="RefSeq" id="WP_281801463.1">
    <property type="nucleotide sequence ID" value="NZ_BSEC01000001.1"/>
</dbReference>
<dbReference type="Proteomes" id="UP001144323">
    <property type="component" value="Unassembled WGS sequence"/>
</dbReference>
<sequence>MSKSDFYKSSVYSRRALMAGVLGASAGAAVSQAYGAPHGFFFGFGALQPGFDLSEALDMLQMCNYIYGGAPTPLKPAKWDVVYDPPPLPFFDNKWQLWKMRGFGGPYAIIIRGTVAETGSVVEDLLSLLIKANDKITVDKLEFPYKFADEPDAAVHLGFALGALLLLKWPVSGILDKLASLNIPANTPIYVAGHSQGAAVATLIRSYLFYANSKYPHKTYVFAQPKPGNDHYGTDFDSRFSNKGYAFRLTNSLDWVPQAPFTFEIPSDLNKPNPLDSGASLSTAATSYIASLTASQTQAYNLILEKEKPRIQKGGSALLKTIDLQAGEAGSVDVPLVASLYFTGAGTEVALIGQPCNLPGSQCNEWYQHHLSTYSALMRQQLKSTGL</sequence>
<gene>
    <name evidence="2" type="ORF">LMG27198_13110</name>
</gene>
<dbReference type="AlphaFoldDB" id="A0A9W6LRI2"/>
<dbReference type="Gene3D" id="3.40.50.1820">
    <property type="entry name" value="alpha/beta hydrolase"/>
    <property type="match status" value="1"/>
</dbReference>
<evidence type="ECO:0000313" key="2">
    <source>
        <dbReference type="EMBL" id="GLI92319.1"/>
    </source>
</evidence>
<evidence type="ECO:0000313" key="3">
    <source>
        <dbReference type="Proteomes" id="UP001144323"/>
    </source>
</evidence>
<feature type="domain" description="Fungal lipase-type" evidence="1">
    <location>
        <begin position="109"/>
        <end position="262"/>
    </location>
</feature>